<dbReference type="KEGG" id="abut:Ami103574_08145"/>
<dbReference type="RefSeq" id="WP_163066432.1">
    <property type="nucleotide sequence ID" value="NZ_CP048649.1"/>
</dbReference>
<dbReference type="EMBL" id="CP048649">
    <property type="protein sequence ID" value="QIB69295.1"/>
    <property type="molecule type" value="Genomic_DNA"/>
</dbReference>
<keyword evidence="2" id="KW-1185">Reference proteome</keyword>
<evidence type="ECO:0000313" key="1">
    <source>
        <dbReference type="EMBL" id="QIB69295.1"/>
    </source>
</evidence>
<gene>
    <name evidence="1" type="ORF">Ami103574_08145</name>
</gene>
<organism evidence="1 2">
    <name type="scientific">Aminipila butyrica</name>
    <dbReference type="NCBI Taxonomy" id="433296"/>
    <lineage>
        <taxon>Bacteria</taxon>
        <taxon>Bacillati</taxon>
        <taxon>Bacillota</taxon>
        <taxon>Clostridia</taxon>
        <taxon>Peptostreptococcales</taxon>
        <taxon>Anaerovoracaceae</taxon>
        <taxon>Aminipila</taxon>
    </lineage>
</organism>
<dbReference type="AlphaFoldDB" id="A0A858BW46"/>
<name>A0A858BW46_9FIRM</name>
<proteinExistence type="predicted"/>
<protein>
    <submittedName>
        <fullName evidence="1">Uncharacterized protein</fullName>
    </submittedName>
</protein>
<dbReference type="Proteomes" id="UP000466848">
    <property type="component" value="Chromosome"/>
</dbReference>
<evidence type="ECO:0000313" key="2">
    <source>
        <dbReference type="Proteomes" id="UP000466848"/>
    </source>
</evidence>
<sequence>MVDNKNILEGIIKFAGSSYYNEWKPYLLKLLRLSRSKRINRSPIDSISIQLAIAKTIMEAEQIIQAQQKEYKFQKDNPNIIFNMRLRHILKEIADGIAWRQLGFNRPLMRLLSQNKSPGYLKHEVSKEDDVAINKVTYGNQVIIHDITNIMRVGDLTVIDSKGYPNVLEIKSAGKKVWDADAYRNLLRKGGDLSNQASKVLEIDNALKTGVIKFGSKNAYIHYTDMPLYSNLDTVQNIITMCNEKGICGTFVDRMMYIRAFKVTAEIDSLELPFKLSKHWSDLSNLDTLYISNGEIYRNRISYVAYPFSEEIVLQLLSGEIILECYIDMIELKKRFEKSGWRIKFESNSKLRKKSNKTERSKLYSGKSLYNIDIDTKLFTISKDGFNMQIGAEHMGYILFDFLKPEIITDTASLIRELTEKTKSNNYITTSYLRERDIWI</sequence>
<reference evidence="1 2" key="1">
    <citation type="submission" date="2020-02" db="EMBL/GenBank/DDBJ databases">
        <authorList>
            <person name="Kim Y.B."/>
            <person name="Roh S.W."/>
        </authorList>
    </citation>
    <scope>NUCLEOTIDE SEQUENCE [LARGE SCALE GENOMIC DNA]</scope>
    <source>
        <strain evidence="1 2">DSM 103574</strain>
    </source>
</reference>
<accession>A0A858BW46</accession>